<accession>A0ABQ3B0A6</accession>
<keyword evidence="3" id="KW-1185">Reference proteome</keyword>
<reference evidence="3" key="1">
    <citation type="journal article" date="2019" name="Int. J. Syst. Evol. Microbiol.">
        <title>The Global Catalogue of Microorganisms (GCM) 10K type strain sequencing project: providing services to taxonomists for standard genome sequencing and annotation.</title>
        <authorList>
            <consortium name="The Broad Institute Genomics Platform"/>
            <consortium name="The Broad Institute Genome Sequencing Center for Infectious Disease"/>
            <person name="Wu L."/>
            <person name="Ma J."/>
        </authorList>
    </citation>
    <scope>NUCLEOTIDE SEQUENCE [LARGE SCALE GENOMIC DNA]</scope>
    <source>
        <strain evidence="3">KCTC 32239</strain>
    </source>
</reference>
<evidence type="ECO:0000313" key="2">
    <source>
        <dbReference type="EMBL" id="GGY73430.1"/>
    </source>
</evidence>
<dbReference type="PANTHER" id="PTHR42695:SF5">
    <property type="entry name" value="GLUTAMINE AMIDOTRANSFERASE YLR126C-RELATED"/>
    <property type="match status" value="1"/>
</dbReference>
<name>A0ABQ3B0A6_9GAMM</name>
<sequence length="229" mass="25269">MRIHSLQHVPFEDIGSLIQDVKASGHSLTTTHWYKGDSAPELESFDLLVVMGGPMGVYDDDIYPWLAPEKEFIAKAIAAGKKVMGICLGAQLIACVLGAQVTRNVYREIGWFPLEICADASSHPVAKILAECKYVFHWHGDTFAIPPQAQLLASSKACANQAYVIDNQVYGFQFHLETTEQSAAALIKNCAEDLDKSTYVQSAEEIMKDKENFIAINKAMSAVFNQLLK</sequence>
<dbReference type="Pfam" id="PF00117">
    <property type="entry name" value="GATase"/>
    <property type="match status" value="1"/>
</dbReference>
<dbReference type="Gene3D" id="3.40.50.880">
    <property type="match status" value="1"/>
</dbReference>
<dbReference type="PANTHER" id="PTHR42695">
    <property type="entry name" value="GLUTAMINE AMIDOTRANSFERASE YLR126C-RELATED"/>
    <property type="match status" value="1"/>
</dbReference>
<protein>
    <submittedName>
        <fullName evidence="2">Amidotransferase</fullName>
    </submittedName>
</protein>
<comment type="caution">
    <text evidence="2">The sequence shown here is derived from an EMBL/GenBank/DDBJ whole genome shotgun (WGS) entry which is preliminary data.</text>
</comment>
<proteinExistence type="predicted"/>
<dbReference type="InterPro" id="IPR017926">
    <property type="entry name" value="GATASE"/>
</dbReference>
<evidence type="ECO:0000313" key="3">
    <source>
        <dbReference type="Proteomes" id="UP000619761"/>
    </source>
</evidence>
<organism evidence="2 3">
    <name type="scientific">Cellvibrio zantedeschiae</name>
    <dbReference type="NCBI Taxonomy" id="1237077"/>
    <lineage>
        <taxon>Bacteria</taxon>
        <taxon>Pseudomonadati</taxon>
        <taxon>Pseudomonadota</taxon>
        <taxon>Gammaproteobacteria</taxon>
        <taxon>Cellvibrionales</taxon>
        <taxon>Cellvibrionaceae</taxon>
        <taxon>Cellvibrio</taxon>
    </lineage>
</organism>
<evidence type="ECO:0000259" key="1">
    <source>
        <dbReference type="Pfam" id="PF00117"/>
    </source>
</evidence>
<dbReference type="InterPro" id="IPR029062">
    <property type="entry name" value="Class_I_gatase-like"/>
</dbReference>
<feature type="domain" description="Glutamine amidotransferase" evidence="1">
    <location>
        <begin position="16"/>
        <end position="190"/>
    </location>
</feature>
<gene>
    <name evidence="2" type="ORF">GCM10011613_18190</name>
</gene>
<dbReference type="PROSITE" id="PS51273">
    <property type="entry name" value="GATASE_TYPE_1"/>
    <property type="match status" value="1"/>
</dbReference>
<dbReference type="InterPro" id="IPR044992">
    <property type="entry name" value="ChyE-like"/>
</dbReference>
<dbReference type="RefSeq" id="WP_189417707.1">
    <property type="nucleotide sequence ID" value="NZ_BMYZ01000001.1"/>
</dbReference>
<dbReference type="CDD" id="cd01741">
    <property type="entry name" value="GATase1_1"/>
    <property type="match status" value="1"/>
</dbReference>
<dbReference type="Proteomes" id="UP000619761">
    <property type="component" value="Unassembled WGS sequence"/>
</dbReference>
<dbReference type="SUPFAM" id="SSF52317">
    <property type="entry name" value="Class I glutamine amidotransferase-like"/>
    <property type="match status" value="1"/>
</dbReference>
<dbReference type="EMBL" id="BMYZ01000001">
    <property type="protein sequence ID" value="GGY73430.1"/>
    <property type="molecule type" value="Genomic_DNA"/>
</dbReference>